<evidence type="ECO:0000313" key="3">
    <source>
        <dbReference type="Proteomes" id="UP000054560"/>
    </source>
</evidence>
<evidence type="ECO:0008006" key="4">
    <source>
        <dbReference type="Google" id="ProtNLM"/>
    </source>
</evidence>
<feature type="non-terminal residue" evidence="2">
    <location>
        <position position="1"/>
    </location>
</feature>
<reference evidence="2 3" key="1">
    <citation type="submission" date="2011-02" db="EMBL/GenBank/DDBJ databases">
        <title>The Genome Sequence of Sphaeroforma arctica JP610.</title>
        <authorList>
            <consortium name="The Broad Institute Genome Sequencing Platform"/>
            <person name="Russ C."/>
            <person name="Cuomo C."/>
            <person name="Young S.K."/>
            <person name="Zeng Q."/>
            <person name="Gargeya S."/>
            <person name="Alvarado L."/>
            <person name="Berlin A."/>
            <person name="Chapman S.B."/>
            <person name="Chen Z."/>
            <person name="Freedman E."/>
            <person name="Gellesch M."/>
            <person name="Goldberg J."/>
            <person name="Griggs A."/>
            <person name="Gujja S."/>
            <person name="Heilman E."/>
            <person name="Heiman D."/>
            <person name="Howarth C."/>
            <person name="Mehta T."/>
            <person name="Neiman D."/>
            <person name="Pearson M."/>
            <person name="Roberts A."/>
            <person name="Saif S."/>
            <person name="Shea T."/>
            <person name="Shenoy N."/>
            <person name="Sisk P."/>
            <person name="Stolte C."/>
            <person name="Sykes S."/>
            <person name="White J."/>
            <person name="Yandava C."/>
            <person name="Burger G."/>
            <person name="Gray M.W."/>
            <person name="Holland P.W.H."/>
            <person name="King N."/>
            <person name="Lang F.B.F."/>
            <person name="Roger A.J."/>
            <person name="Ruiz-Trillo I."/>
            <person name="Haas B."/>
            <person name="Nusbaum C."/>
            <person name="Birren B."/>
        </authorList>
    </citation>
    <scope>NUCLEOTIDE SEQUENCE [LARGE SCALE GENOMIC DNA]</scope>
    <source>
        <strain evidence="2 3">JP610</strain>
    </source>
</reference>
<keyword evidence="3" id="KW-1185">Reference proteome</keyword>
<dbReference type="GO" id="GO:0005739">
    <property type="term" value="C:mitochondrion"/>
    <property type="evidence" value="ECO:0007669"/>
    <property type="project" value="TreeGrafter"/>
</dbReference>
<dbReference type="GO" id="GO:0043023">
    <property type="term" value="F:ribosomal large subunit binding"/>
    <property type="evidence" value="ECO:0007669"/>
    <property type="project" value="TreeGrafter"/>
</dbReference>
<protein>
    <recommendedName>
        <fullName evidence="4">Ribosome silencing factor</fullName>
    </recommendedName>
</protein>
<dbReference type="Proteomes" id="UP000054560">
    <property type="component" value="Unassembled WGS sequence"/>
</dbReference>
<gene>
    <name evidence="2" type="ORF">SARC_16126</name>
</gene>
<dbReference type="PANTHER" id="PTHR21043:SF0">
    <property type="entry name" value="MITOCHONDRIAL ASSEMBLY OF RIBOSOMAL LARGE SUBUNIT PROTEIN 1"/>
    <property type="match status" value="1"/>
</dbReference>
<dbReference type="InterPro" id="IPR004394">
    <property type="entry name" value="Iojap/RsfS/C7orf30"/>
</dbReference>
<comment type="similarity">
    <text evidence="1">Belongs to the Iojap/RsfS family.</text>
</comment>
<accession>A0A0L0F557</accession>
<dbReference type="GO" id="GO:0017148">
    <property type="term" value="P:negative regulation of translation"/>
    <property type="evidence" value="ECO:0007669"/>
    <property type="project" value="TreeGrafter"/>
</dbReference>
<dbReference type="RefSeq" id="XP_014145240.1">
    <property type="nucleotide sequence ID" value="XM_014289765.1"/>
</dbReference>
<dbReference type="Pfam" id="PF02410">
    <property type="entry name" value="RsfS"/>
    <property type="match status" value="1"/>
</dbReference>
<organism evidence="2 3">
    <name type="scientific">Sphaeroforma arctica JP610</name>
    <dbReference type="NCBI Taxonomy" id="667725"/>
    <lineage>
        <taxon>Eukaryota</taxon>
        <taxon>Ichthyosporea</taxon>
        <taxon>Ichthyophonida</taxon>
        <taxon>Sphaeroforma</taxon>
    </lineage>
</organism>
<sequence length="72" mass="8536">FKGRRHKGSRVSLEGEPESKWMVVNMGDIQIHLMEENLRRRYELEKLWTLGRDDEQLRIMGDNTAIMKDPGH</sequence>
<evidence type="ECO:0000313" key="2">
    <source>
        <dbReference type="EMBL" id="KNC71338.1"/>
    </source>
</evidence>
<dbReference type="AlphaFoldDB" id="A0A0L0F557"/>
<name>A0A0L0F557_9EUKA</name>
<dbReference type="EMBL" id="KQ249003">
    <property type="protein sequence ID" value="KNC71338.1"/>
    <property type="molecule type" value="Genomic_DNA"/>
</dbReference>
<dbReference type="SUPFAM" id="SSF81301">
    <property type="entry name" value="Nucleotidyltransferase"/>
    <property type="match status" value="1"/>
</dbReference>
<dbReference type="InterPro" id="IPR043519">
    <property type="entry name" value="NT_sf"/>
</dbReference>
<proteinExistence type="inferred from homology"/>
<dbReference type="GO" id="GO:0090071">
    <property type="term" value="P:negative regulation of ribosome biogenesis"/>
    <property type="evidence" value="ECO:0007669"/>
    <property type="project" value="TreeGrafter"/>
</dbReference>
<dbReference type="OrthoDB" id="21330at2759"/>
<dbReference type="Gene3D" id="3.30.460.10">
    <property type="entry name" value="Beta Polymerase, domain 2"/>
    <property type="match status" value="1"/>
</dbReference>
<dbReference type="GeneID" id="25916630"/>
<evidence type="ECO:0000256" key="1">
    <source>
        <dbReference type="ARBA" id="ARBA00010574"/>
    </source>
</evidence>
<dbReference type="PANTHER" id="PTHR21043">
    <property type="entry name" value="IOJAP SUPERFAMILY ORTHOLOG"/>
    <property type="match status" value="1"/>
</dbReference>